<proteinExistence type="predicted"/>
<protein>
    <recommendedName>
        <fullName evidence="4">Lipocalin-like domain-containing protein</fullName>
    </recommendedName>
</protein>
<feature type="region of interest" description="Disordered" evidence="1">
    <location>
        <begin position="1"/>
        <end position="20"/>
    </location>
</feature>
<organism evidence="2 3">
    <name type="scientific">Dentiradicibacter hellwigii</name>
    <dbReference type="NCBI Taxonomy" id="3149053"/>
    <lineage>
        <taxon>Bacteria</taxon>
        <taxon>Pseudomonadati</taxon>
        <taxon>Pseudomonadota</taxon>
        <taxon>Betaproteobacteria</taxon>
        <taxon>Rhodocyclales</taxon>
        <taxon>Rhodocyclaceae</taxon>
        <taxon>Dentiradicibacter</taxon>
    </lineage>
</organism>
<sequence>MDRPETLTLPEASRPRSQARPSDIQKHTFFTGTTRVFLFAAFLFFQLSACSWFEDSFETAQFVGKWKSSRAETPIRLYNNGEWEIQAPDGSIQQYGVWQLVDKKILWSNLHNGRISHEAKTVLAVSPREFKLRERNGSTTTFVKID</sequence>
<dbReference type="EMBL" id="JBEUWX010000001">
    <property type="protein sequence ID" value="MFA9948939.1"/>
    <property type="molecule type" value="Genomic_DNA"/>
</dbReference>
<reference evidence="3" key="1">
    <citation type="submission" date="2024-06" db="EMBL/GenBank/DDBJ databases">
        <title>Radixoralia hellwigii gen. nov., sp nov., isolated from a root canal in the human oral cavity.</title>
        <authorList>
            <person name="Bartsch S."/>
            <person name="Wittmer A."/>
            <person name="Schulz A.-K."/>
            <person name="Neumann-Schaal M."/>
            <person name="Wolf J."/>
            <person name="Gronow S."/>
            <person name="Tennert C."/>
            <person name="Haecker G."/>
            <person name="Cieplik F."/>
            <person name="Al-Ahmad A."/>
        </authorList>
    </citation>
    <scope>NUCLEOTIDE SEQUENCE [LARGE SCALE GENOMIC DNA]</scope>
    <source>
        <strain evidence="3">Wk13</strain>
    </source>
</reference>
<dbReference type="RefSeq" id="WP_418890104.1">
    <property type="nucleotide sequence ID" value="NZ_JBEUWX010000001.1"/>
</dbReference>
<keyword evidence="3" id="KW-1185">Reference proteome</keyword>
<evidence type="ECO:0000256" key="1">
    <source>
        <dbReference type="SAM" id="MobiDB-lite"/>
    </source>
</evidence>
<evidence type="ECO:0000313" key="3">
    <source>
        <dbReference type="Proteomes" id="UP001574673"/>
    </source>
</evidence>
<gene>
    <name evidence="2" type="ORF">ABCS64_01125</name>
</gene>
<comment type="caution">
    <text evidence="2">The sequence shown here is derived from an EMBL/GenBank/DDBJ whole genome shotgun (WGS) entry which is preliminary data.</text>
</comment>
<name>A0ABV4UC54_9RHOO</name>
<evidence type="ECO:0000313" key="2">
    <source>
        <dbReference type="EMBL" id="MFA9948939.1"/>
    </source>
</evidence>
<dbReference type="Proteomes" id="UP001574673">
    <property type="component" value="Unassembled WGS sequence"/>
</dbReference>
<accession>A0ABV4UC54</accession>
<evidence type="ECO:0008006" key="4">
    <source>
        <dbReference type="Google" id="ProtNLM"/>
    </source>
</evidence>